<sequence>MKMLNTLIAATALSVAATGAAFADSVADLQVRSTLSESGIHGQAQSAAAEQATFADTGMSVAAGRVESSLNDAAIEGQREILASDSQQFVNDAGKSVSATRVQHALSESV</sequence>
<protein>
    <submittedName>
        <fullName evidence="2">Uncharacterized protein</fullName>
    </submittedName>
</protein>
<proteinExistence type="predicted"/>
<accession>A0AAP4TY55</accession>
<dbReference type="RefSeq" id="WP_303592911.1">
    <property type="nucleotide sequence ID" value="NZ_JAUORK010000003.1"/>
</dbReference>
<dbReference type="EMBL" id="JAUORK010000003">
    <property type="protein sequence ID" value="MDO6671146.1"/>
    <property type="molecule type" value="Genomic_DNA"/>
</dbReference>
<name>A0AAP4TY55_9GAMM</name>
<evidence type="ECO:0000313" key="2">
    <source>
        <dbReference type="EMBL" id="MDO6671146.1"/>
    </source>
</evidence>
<dbReference type="AlphaFoldDB" id="A0AAP4TY55"/>
<reference evidence="2" key="1">
    <citation type="submission" date="2023-07" db="EMBL/GenBank/DDBJ databases">
        <title>Genome content predicts the carbon catabolic preferences of heterotrophic bacteria.</title>
        <authorList>
            <person name="Gralka M."/>
        </authorList>
    </citation>
    <scope>NUCLEOTIDE SEQUENCE</scope>
    <source>
        <strain evidence="2">C2R13</strain>
    </source>
</reference>
<keyword evidence="1" id="KW-0732">Signal</keyword>
<dbReference type="Proteomes" id="UP001170481">
    <property type="component" value="Unassembled WGS sequence"/>
</dbReference>
<evidence type="ECO:0000256" key="1">
    <source>
        <dbReference type="SAM" id="SignalP"/>
    </source>
</evidence>
<feature type="chain" id="PRO_5042866843" evidence="1">
    <location>
        <begin position="24"/>
        <end position="110"/>
    </location>
</feature>
<comment type="caution">
    <text evidence="2">The sequence shown here is derived from an EMBL/GenBank/DDBJ whole genome shotgun (WGS) entry which is preliminary data.</text>
</comment>
<gene>
    <name evidence="2" type="ORF">Q4535_03345</name>
</gene>
<organism evidence="2 3">
    <name type="scientific">Cobetia amphilecti</name>
    <dbReference type="NCBI Taxonomy" id="1055104"/>
    <lineage>
        <taxon>Bacteria</taxon>
        <taxon>Pseudomonadati</taxon>
        <taxon>Pseudomonadota</taxon>
        <taxon>Gammaproteobacteria</taxon>
        <taxon>Oceanospirillales</taxon>
        <taxon>Halomonadaceae</taxon>
        <taxon>Cobetia</taxon>
    </lineage>
</organism>
<evidence type="ECO:0000313" key="3">
    <source>
        <dbReference type="Proteomes" id="UP001170481"/>
    </source>
</evidence>
<feature type="signal peptide" evidence="1">
    <location>
        <begin position="1"/>
        <end position="23"/>
    </location>
</feature>